<evidence type="ECO:0000256" key="2">
    <source>
        <dbReference type="ARBA" id="ARBA00009994"/>
    </source>
</evidence>
<comment type="subcellular location">
    <subcellularLocation>
        <location evidence="1 10">Nucleus</location>
    </subcellularLocation>
</comment>
<dbReference type="OrthoDB" id="10253553at2759"/>
<dbReference type="GeneID" id="28737128"/>
<comment type="caution">
    <text evidence="12">The sequence shown here is derived from an EMBL/GenBank/DDBJ whole genome shotgun (WGS) entry which is preliminary data.</text>
</comment>
<evidence type="ECO:0000256" key="11">
    <source>
        <dbReference type="SAM" id="MobiDB-lite"/>
    </source>
</evidence>
<comment type="similarity">
    <text evidence="2 10">Belongs to the Mediator complex subunit 7 family.</text>
</comment>
<dbReference type="PANTHER" id="PTHR21428:SF11">
    <property type="entry name" value="MEDIATOR OF RNA POLYMERASE II TRANSCRIPTION SUBUNIT 7"/>
    <property type="match status" value="1"/>
</dbReference>
<comment type="subunit">
    <text evidence="3 10">Component of the Mediator complex.</text>
</comment>
<dbReference type="Proteomes" id="UP000038010">
    <property type="component" value="Unassembled WGS sequence"/>
</dbReference>
<dbReference type="RefSeq" id="XP_017999479.1">
    <property type="nucleotide sequence ID" value="XM_018145248.1"/>
</dbReference>
<dbReference type="InterPro" id="IPR037212">
    <property type="entry name" value="Med7/Med21-like"/>
</dbReference>
<evidence type="ECO:0000313" key="13">
    <source>
        <dbReference type="Proteomes" id="UP000038010"/>
    </source>
</evidence>
<dbReference type="Pfam" id="PF05983">
    <property type="entry name" value="Med7"/>
    <property type="match status" value="1"/>
</dbReference>
<keyword evidence="8 10" id="KW-0539">Nucleus</keyword>
<feature type="region of interest" description="Disordered" evidence="11">
    <location>
        <begin position="1"/>
        <end position="29"/>
    </location>
</feature>
<keyword evidence="5 10" id="KW-0805">Transcription regulation</keyword>
<dbReference type="InterPro" id="IPR044888">
    <property type="entry name" value="Mediatior_Med7_sf"/>
</dbReference>
<dbReference type="GO" id="GO:0006357">
    <property type="term" value="P:regulation of transcription by RNA polymerase II"/>
    <property type="evidence" value="ECO:0007669"/>
    <property type="project" value="InterPro"/>
</dbReference>
<dbReference type="AlphaFoldDB" id="A0A0N1HT04"/>
<evidence type="ECO:0000256" key="4">
    <source>
        <dbReference type="ARBA" id="ARBA00020631"/>
    </source>
</evidence>
<dbReference type="VEuPathDB" id="FungiDB:AB675_5066"/>
<protein>
    <recommendedName>
        <fullName evidence="4 10">Mediator of RNA polymerase II transcription subunit 7</fullName>
    </recommendedName>
</protein>
<dbReference type="GO" id="GO:0070847">
    <property type="term" value="C:core mediator complex"/>
    <property type="evidence" value="ECO:0007669"/>
    <property type="project" value="TreeGrafter"/>
</dbReference>
<evidence type="ECO:0000256" key="10">
    <source>
        <dbReference type="RuleBase" id="RU364060"/>
    </source>
</evidence>
<comment type="function">
    <text evidence="9">Component of the Mediator complex, a coactivator involved in the regulated transcription of nearly all RNA polymerase II-dependent genes. Mediator functions as a bridge to convey information from gene-specific regulatory proteins to the basal RNA polymerase II transcription machinery. Mediator is recruited to promoters by direct interactions with regulatory proteins and serves as a scaffold for the assembly of a functional preinitiation complex with RNA polymerase II and the general transcription factors.</text>
</comment>
<gene>
    <name evidence="12" type="ORF">AB675_5066</name>
</gene>
<evidence type="ECO:0000313" key="12">
    <source>
        <dbReference type="EMBL" id="KPI39516.1"/>
    </source>
</evidence>
<organism evidence="12 13">
    <name type="scientific">Cyphellophora attinorum</name>
    <dbReference type="NCBI Taxonomy" id="1664694"/>
    <lineage>
        <taxon>Eukaryota</taxon>
        <taxon>Fungi</taxon>
        <taxon>Dikarya</taxon>
        <taxon>Ascomycota</taxon>
        <taxon>Pezizomycotina</taxon>
        <taxon>Eurotiomycetes</taxon>
        <taxon>Chaetothyriomycetidae</taxon>
        <taxon>Chaetothyriales</taxon>
        <taxon>Cyphellophoraceae</taxon>
        <taxon>Cyphellophora</taxon>
    </lineage>
</organism>
<proteinExistence type="inferred from homology"/>
<sequence>MAHDMDLTEAERWQRQVAEGEKPFSKAPYPTPPPFWKHFTRANIERLKSAPADEPLPYDLLVLRPPPPPPPSHDSYLAFDKPNPIDTTPELPSADTLLFDPSDPDLNHAVVLSRLTKSLLLNFLEFSAILADAPTERDEKMEDIQRLVKNIIVVINMYRPHQARESVKEMLQGMLDDGQREIDESDRLQGEVKGFLESVQAWNEDATKTANANGLIHTNGHNTQNGTSDEESAEVTEARRLWRIVHDVAGEEVST</sequence>
<evidence type="ECO:0000256" key="6">
    <source>
        <dbReference type="ARBA" id="ARBA00023159"/>
    </source>
</evidence>
<keyword evidence="7 10" id="KW-0804">Transcription</keyword>
<evidence type="ECO:0000256" key="9">
    <source>
        <dbReference type="ARBA" id="ARBA00025687"/>
    </source>
</evidence>
<keyword evidence="6 10" id="KW-0010">Activator</keyword>
<dbReference type="SUPFAM" id="SSF140718">
    <property type="entry name" value="Mediator hinge subcomplex-like"/>
    <property type="match status" value="1"/>
</dbReference>
<evidence type="ECO:0000256" key="3">
    <source>
        <dbReference type="ARBA" id="ARBA00011837"/>
    </source>
</evidence>
<evidence type="ECO:0000256" key="5">
    <source>
        <dbReference type="ARBA" id="ARBA00023015"/>
    </source>
</evidence>
<dbReference type="Gene3D" id="6.10.140.200">
    <property type="match status" value="1"/>
</dbReference>
<evidence type="ECO:0000256" key="7">
    <source>
        <dbReference type="ARBA" id="ARBA00023163"/>
    </source>
</evidence>
<reference evidence="12 13" key="1">
    <citation type="submission" date="2015-06" db="EMBL/GenBank/DDBJ databases">
        <title>Draft genome of the ant-associated black yeast Phialophora attae CBS 131958.</title>
        <authorList>
            <person name="Moreno L.F."/>
            <person name="Stielow B.J."/>
            <person name="de Hoog S."/>
            <person name="Vicente V.A."/>
            <person name="Weiss V.A."/>
            <person name="de Vries M."/>
            <person name="Cruz L.M."/>
            <person name="Souza E.M."/>
        </authorList>
    </citation>
    <scope>NUCLEOTIDE SEQUENCE [LARGE SCALE GENOMIC DNA]</scope>
    <source>
        <strain evidence="12 13">CBS 131958</strain>
    </source>
</reference>
<dbReference type="PANTHER" id="PTHR21428">
    <property type="entry name" value="MEDIATOR OF RNA POLYMERASE II TRANSCRIPTION SUBUNIT 7"/>
    <property type="match status" value="1"/>
</dbReference>
<evidence type="ECO:0000256" key="1">
    <source>
        <dbReference type="ARBA" id="ARBA00004123"/>
    </source>
</evidence>
<dbReference type="STRING" id="1664694.A0A0N1HT04"/>
<dbReference type="EMBL" id="LFJN01000015">
    <property type="protein sequence ID" value="KPI39516.1"/>
    <property type="molecule type" value="Genomic_DNA"/>
</dbReference>
<keyword evidence="13" id="KW-1185">Reference proteome</keyword>
<dbReference type="GO" id="GO:0003712">
    <property type="term" value="F:transcription coregulator activity"/>
    <property type="evidence" value="ECO:0007669"/>
    <property type="project" value="InterPro"/>
</dbReference>
<dbReference type="GO" id="GO:0016592">
    <property type="term" value="C:mediator complex"/>
    <property type="evidence" value="ECO:0007669"/>
    <property type="project" value="InterPro"/>
</dbReference>
<dbReference type="InterPro" id="IPR009244">
    <property type="entry name" value="Mediatior_Med7"/>
</dbReference>
<accession>A0A0N1HT04</accession>
<dbReference type="Gene3D" id="6.10.140.1520">
    <property type="match status" value="1"/>
</dbReference>
<feature type="compositionally biased region" description="Basic and acidic residues" evidence="11">
    <location>
        <begin position="1"/>
        <end position="24"/>
    </location>
</feature>
<name>A0A0N1HT04_9EURO</name>
<evidence type="ECO:0000256" key="8">
    <source>
        <dbReference type="ARBA" id="ARBA00023242"/>
    </source>
</evidence>